<comment type="caution">
    <text evidence="2">The sequence shown here is derived from an EMBL/GenBank/DDBJ whole genome shotgun (WGS) entry which is preliminary data.</text>
</comment>
<keyword evidence="1" id="KW-0472">Membrane</keyword>
<feature type="transmembrane region" description="Helical" evidence="1">
    <location>
        <begin position="12"/>
        <end position="33"/>
    </location>
</feature>
<evidence type="ECO:0000256" key="1">
    <source>
        <dbReference type="SAM" id="Phobius"/>
    </source>
</evidence>
<evidence type="ECO:0000313" key="3">
    <source>
        <dbReference type="Proteomes" id="UP000238362"/>
    </source>
</evidence>
<dbReference type="RefSeq" id="WP_106177475.1">
    <property type="nucleotide sequence ID" value="NZ_PVNH01000002.1"/>
</dbReference>
<feature type="transmembrane region" description="Helical" evidence="1">
    <location>
        <begin position="108"/>
        <end position="128"/>
    </location>
</feature>
<accession>A0A2T0M1E1</accession>
<reference evidence="2 3" key="1">
    <citation type="submission" date="2018-03" db="EMBL/GenBank/DDBJ databases">
        <title>Genomic Encyclopedia of Type Strains, Phase III (KMG-III): the genomes of soil and plant-associated and newly described type strains.</title>
        <authorList>
            <person name="Whitman W."/>
        </authorList>
    </citation>
    <scope>NUCLEOTIDE SEQUENCE [LARGE SCALE GENOMIC DNA]</scope>
    <source>
        <strain evidence="2 3">CGMCC 4.7125</strain>
    </source>
</reference>
<dbReference type="AlphaFoldDB" id="A0A2T0M1E1"/>
<dbReference type="Proteomes" id="UP000238362">
    <property type="component" value="Unassembled WGS sequence"/>
</dbReference>
<protein>
    <submittedName>
        <fullName evidence="2">Uncharacterized protein</fullName>
    </submittedName>
</protein>
<proteinExistence type="predicted"/>
<gene>
    <name evidence="2" type="ORF">B0I33_102508</name>
</gene>
<dbReference type="EMBL" id="PVNH01000002">
    <property type="protein sequence ID" value="PRX50387.1"/>
    <property type="molecule type" value="Genomic_DNA"/>
</dbReference>
<keyword evidence="1" id="KW-1133">Transmembrane helix</keyword>
<keyword evidence="3" id="KW-1185">Reference proteome</keyword>
<dbReference type="OrthoDB" id="3378368at2"/>
<feature type="transmembrane region" description="Helical" evidence="1">
    <location>
        <begin position="45"/>
        <end position="63"/>
    </location>
</feature>
<sequence length="200" mass="20604">MSGLILYARSRRLATTVGAIVAAVVLGATIGPAQHQLNTASESSIPWLMLLPLVLAAAIGLSIRSSMHDLDATSARALACWRLGQIVALAVLSAAGLVLITADLTGPFGSTAALRNLAGFLGVTLLTGRLIAGRLAWLLPSAWAFTALTLGDPAHTGLPWDWPVRHGDDVPAALTALALAALGLLAGATGTREPRDEHRS</sequence>
<evidence type="ECO:0000313" key="2">
    <source>
        <dbReference type="EMBL" id="PRX50387.1"/>
    </source>
</evidence>
<feature type="transmembrane region" description="Helical" evidence="1">
    <location>
        <begin position="83"/>
        <end position="102"/>
    </location>
</feature>
<keyword evidence="1" id="KW-0812">Transmembrane</keyword>
<feature type="transmembrane region" description="Helical" evidence="1">
    <location>
        <begin position="171"/>
        <end position="190"/>
    </location>
</feature>
<organism evidence="2 3">
    <name type="scientific">Prauserella shujinwangii</name>
    <dbReference type="NCBI Taxonomy" id="1453103"/>
    <lineage>
        <taxon>Bacteria</taxon>
        <taxon>Bacillati</taxon>
        <taxon>Actinomycetota</taxon>
        <taxon>Actinomycetes</taxon>
        <taxon>Pseudonocardiales</taxon>
        <taxon>Pseudonocardiaceae</taxon>
        <taxon>Prauserella</taxon>
    </lineage>
</organism>
<name>A0A2T0M1E1_9PSEU</name>
<feature type="transmembrane region" description="Helical" evidence="1">
    <location>
        <begin position="135"/>
        <end position="151"/>
    </location>
</feature>